<dbReference type="Gene3D" id="2.40.160.20">
    <property type="match status" value="1"/>
</dbReference>
<proteinExistence type="predicted"/>
<gene>
    <name evidence="1" type="ORF">METZ01_LOCUS160599</name>
</gene>
<organism evidence="1">
    <name type="scientific">marine metagenome</name>
    <dbReference type="NCBI Taxonomy" id="408172"/>
    <lineage>
        <taxon>unclassified sequences</taxon>
        <taxon>metagenomes</taxon>
        <taxon>ecological metagenomes</taxon>
    </lineage>
</organism>
<dbReference type="InterPro" id="IPR011250">
    <property type="entry name" value="OMP/PagP_B-barrel"/>
</dbReference>
<protein>
    <recommendedName>
        <fullName evidence="2">Acyloxyacyl hydrolase</fullName>
    </recommendedName>
</protein>
<dbReference type="SUPFAM" id="SSF56925">
    <property type="entry name" value="OMPA-like"/>
    <property type="match status" value="1"/>
</dbReference>
<reference evidence="1" key="1">
    <citation type="submission" date="2018-05" db="EMBL/GenBank/DDBJ databases">
        <authorList>
            <person name="Lanie J.A."/>
            <person name="Ng W.-L."/>
            <person name="Kazmierczak K.M."/>
            <person name="Andrzejewski T.M."/>
            <person name="Davidsen T.M."/>
            <person name="Wayne K.J."/>
            <person name="Tettelin H."/>
            <person name="Glass J.I."/>
            <person name="Rusch D."/>
            <person name="Podicherti R."/>
            <person name="Tsui H.-C.T."/>
            <person name="Winkler M.E."/>
        </authorList>
    </citation>
    <scope>NUCLEOTIDE SEQUENCE</scope>
</reference>
<evidence type="ECO:0008006" key="2">
    <source>
        <dbReference type="Google" id="ProtNLM"/>
    </source>
</evidence>
<name>A0A382B1V3_9ZZZZ</name>
<evidence type="ECO:0000313" key="1">
    <source>
        <dbReference type="EMBL" id="SVB07745.1"/>
    </source>
</evidence>
<sequence length="177" mass="19852">FSDRFAKGNTSFGGELGFGHTFNLPPGKDRTDLSFAFIFPNWQKNLTGIIAPDSPLQGALYWHVEAGLALLTHRDHEYLIGFSPVMVNYKFLNSQRKWAPNILVGAGFAMQDWDDTPAEYELGSEFQFLLHGGVGVELFRESGTYSLNYRLFHVSNAGIEKPNIGLNSHVFSLGFRF</sequence>
<dbReference type="InterPro" id="IPR018550">
    <property type="entry name" value="Lipid-A_deacylase-rel"/>
</dbReference>
<dbReference type="EMBL" id="UINC01027828">
    <property type="protein sequence ID" value="SVB07745.1"/>
    <property type="molecule type" value="Genomic_DNA"/>
</dbReference>
<accession>A0A382B1V3</accession>
<feature type="non-terminal residue" evidence="1">
    <location>
        <position position="1"/>
    </location>
</feature>
<dbReference type="Pfam" id="PF09411">
    <property type="entry name" value="PagL"/>
    <property type="match status" value="1"/>
</dbReference>
<dbReference type="AlphaFoldDB" id="A0A382B1V3"/>